<organism evidence="2 3">
    <name type="scientific">Microcella humidisoli</name>
    <dbReference type="NCBI Taxonomy" id="2963406"/>
    <lineage>
        <taxon>Bacteria</taxon>
        <taxon>Bacillati</taxon>
        <taxon>Actinomycetota</taxon>
        <taxon>Actinomycetes</taxon>
        <taxon>Micrococcales</taxon>
        <taxon>Microbacteriaceae</taxon>
        <taxon>Microcella</taxon>
    </lineage>
</organism>
<protein>
    <submittedName>
        <fullName evidence="2">dTDP-4-dehydrorhamnose 3,5-epimerase</fullName>
    </submittedName>
</protein>
<dbReference type="Proteomes" id="UP001060039">
    <property type="component" value="Chromosome"/>
</dbReference>
<dbReference type="PANTHER" id="PTHR21047:SF2">
    <property type="entry name" value="THYMIDINE DIPHOSPHO-4-KETO-RHAMNOSE 3,5-EPIMERASE"/>
    <property type="match status" value="1"/>
</dbReference>
<evidence type="ECO:0000313" key="2">
    <source>
        <dbReference type="EMBL" id="UTT63024.1"/>
    </source>
</evidence>
<dbReference type="CDD" id="cd00438">
    <property type="entry name" value="cupin_RmlC"/>
    <property type="match status" value="1"/>
</dbReference>
<dbReference type="RefSeq" id="WP_255160157.1">
    <property type="nucleotide sequence ID" value="NZ_CP101497.1"/>
</dbReference>
<dbReference type="InterPro" id="IPR011051">
    <property type="entry name" value="RmlC_Cupin_sf"/>
</dbReference>
<accession>A0ABY5FXJ8</accession>
<comment type="similarity">
    <text evidence="1">Belongs to the dTDP-4-dehydrorhamnose 3,5-epimerase family.</text>
</comment>
<name>A0ABY5FXJ8_9MICO</name>
<dbReference type="SUPFAM" id="SSF51182">
    <property type="entry name" value="RmlC-like cupins"/>
    <property type="match status" value="1"/>
</dbReference>
<dbReference type="InterPro" id="IPR000888">
    <property type="entry name" value="RmlC-like"/>
</dbReference>
<sequence length="205" mass="22472">MRIRELSVPGALAVTPRQFADERGVFYEHYRFEALAEAVGHPLELRQGNTSVSRRGVVRGIHFAQVPPSQAKYVTVPHGAAIDYVVDIRVGSPTFGHWDAVRLDGTERTAVYIAEGLGHCVVALDDDTVVSYLVNQVFTPEREHGITPFDETIGLELPLPREQLVLAPKDAAAPTLAEAERLGLLPTWDAAIGLTTALDEAWRAR</sequence>
<dbReference type="EMBL" id="CP101497">
    <property type="protein sequence ID" value="UTT63024.1"/>
    <property type="molecule type" value="Genomic_DNA"/>
</dbReference>
<dbReference type="Gene3D" id="2.60.120.10">
    <property type="entry name" value="Jelly Rolls"/>
    <property type="match status" value="1"/>
</dbReference>
<dbReference type="PANTHER" id="PTHR21047">
    <property type="entry name" value="DTDP-6-DEOXY-D-GLUCOSE-3,5 EPIMERASE"/>
    <property type="match status" value="1"/>
</dbReference>
<reference evidence="2" key="1">
    <citation type="submission" date="2022-07" db="EMBL/GenBank/DDBJ databases">
        <title>Taxonomic analysis of Microcella humidisoli nov. sp., isolated from riverside soil.</title>
        <authorList>
            <person name="Molina K.M."/>
            <person name="Kim S.B."/>
        </authorList>
    </citation>
    <scope>NUCLEOTIDE SEQUENCE</scope>
    <source>
        <strain evidence="2">MMS21-STM10</strain>
    </source>
</reference>
<dbReference type="Pfam" id="PF00908">
    <property type="entry name" value="dTDP_sugar_isom"/>
    <property type="match status" value="1"/>
</dbReference>
<gene>
    <name evidence="2" type="ORF">NNL39_02635</name>
</gene>
<keyword evidence="3" id="KW-1185">Reference proteome</keyword>
<evidence type="ECO:0000256" key="1">
    <source>
        <dbReference type="ARBA" id="ARBA00010154"/>
    </source>
</evidence>
<proteinExistence type="inferred from homology"/>
<evidence type="ECO:0000313" key="3">
    <source>
        <dbReference type="Proteomes" id="UP001060039"/>
    </source>
</evidence>
<dbReference type="InterPro" id="IPR014710">
    <property type="entry name" value="RmlC-like_jellyroll"/>
</dbReference>